<dbReference type="Proteomes" id="UP000076722">
    <property type="component" value="Unassembled WGS sequence"/>
</dbReference>
<proteinExistence type="predicted"/>
<evidence type="ECO:0000313" key="2">
    <source>
        <dbReference type="EMBL" id="KZS89825.1"/>
    </source>
</evidence>
<dbReference type="OrthoDB" id="5987198at2759"/>
<evidence type="ECO:0000313" key="3">
    <source>
        <dbReference type="Proteomes" id="UP000076722"/>
    </source>
</evidence>
<name>A0A164QNR5_9AGAM</name>
<dbReference type="InterPro" id="IPR011009">
    <property type="entry name" value="Kinase-like_dom_sf"/>
</dbReference>
<evidence type="ECO:0000259" key="1">
    <source>
        <dbReference type="PROSITE" id="PS50011"/>
    </source>
</evidence>
<gene>
    <name evidence="2" type="ORF">SISNIDRAFT_431678</name>
</gene>
<dbReference type="GO" id="GO:0004672">
    <property type="term" value="F:protein kinase activity"/>
    <property type="evidence" value="ECO:0007669"/>
    <property type="project" value="InterPro"/>
</dbReference>
<accession>A0A164QNR5</accession>
<sequence>MKPTTSDPQASLEVLTPSEKRWASYQPWLQSLGYDLRRRYQPGWKPSWHKTGLDPYDSEDSILPHIRGSILDATRRKDKRIVVMKLVPTNKQELAIWRCLSAPALLSDPRNSCVPLLDVLVLPDTDEELLAVMPLLLPFNRVRFETPGEIMQCLYKLSEGLVFLHEQNVAHLDICVQNTMMDPGDKLYPKGFHPAHPSGYTPSSKSPRIKSPPPRTCRTLAPVEYHYIDFGESVRFNSFEERELITGSVGHYLDIPDFADGKPYDPFRVDIHAFGDMIKETILDAYSGLTSLEPLVNALRESDPEKRPTAAEALQTLKSIIASQSAEFLTSHVPLKSDFQIPRRDYLLHRYQARVLRRPPIYPEIPGVDFETPKPMNLFSRIWGRISVFFADEPEL</sequence>
<organism evidence="2 3">
    <name type="scientific">Sistotremastrum niveocremeum HHB9708</name>
    <dbReference type="NCBI Taxonomy" id="1314777"/>
    <lineage>
        <taxon>Eukaryota</taxon>
        <taxon>Fungi</taxon>
        <taxon>Dikarya</taxon>
        <taxon>Basidiomycota</taxon>
        <taxon>Agaricomycotina</taxon>
        <taxon>Agaricomycetes</taxon>
        <taxon>Sistotremastrales</taxon>
        <taxon>Sistotremastraceae</taxon>
        <taxon>Sertulicium</taxon>
        <taxon>Sertulicium niveocremeum</taxon>
    </lineage>
</organism>
<dbReference type="Gene3D" id="1.10.510.10">
    <property type="entry name" value="Transferase(Phosphotransferase) domain 1"/>
    <property type="match status" value="1"/>
</dbReference>
<reference evidence="2 3" key="1">
    <citation type="journal article" date="2016" name="Mol. Biol. Evol.">
        <title>Comparative Genomics of Early-Diverging Mushroom-Forming Fungi Provides Insights into the Origins of Lignocellulose Decay Capabilities.</title>
        <authorList>
            <person name="Nagy L.G."/>
            <person name="Riley R."/>
            <person name="Tritt A."/>
            <person name="Adam C."/>
            <person name="Daum C."/>
            <person name="Floudas D."/>
            <person name="Sun H."/>
            <person name="Yadav J.S."/>
            <person name="Pangilinan J."/>
            <person name="Larsson K.H."/>
            <person name="Matsuura K."/>
            <person name="Barry K."/>
            <person name="Labutti K."/>
            <person name="Kuo R."/>
            <person name="Ohm R.A."/>
            <person name="Bhattacharya S.S."/>
            <person name="Shirouzu T."/>
            <person name="Yoshinaga Y."/>
            <person name="Martin F.M."/>
            <person name="Grigoriev I.V."/>
            <person name="Hibbett D.S."/>
        </authorList>
    </citation>
    <scope>NUCLEOTIDE SEQUENCE [LARGE SCALE GENOMIC DNA]</scope>
    <source>
        <strain evidence="2 3">HHB9708</strain>
    </source>
</reference>
<dbReference type="STRING" id="1314777.A0A164QNR5"/>
<protein>
    <recommendedName>
        <fullName evidence="1">Protein kinase domain-containing protein</fullName>
    </recommendedName>
</protein>
<dbReference type="EMBL" id="KV419425">
    <property type="protein sequence ID" value="KZS89825.1"/>
    <property type="molecule type" value="Genomic_DNA"/>
</dbReference>
<dbReference type="PROSITE" id="PS50011">
    <property type="entry name" value="PROTEIN_KINASE_DOM"/>
    <property type="match status" value="1"/>
</dbReference>
<dbReference type="AlphaFoldDB" id="A0A164QNR5"/>
<dbReference type="SMART" id="SM00220">
    <property type="entry name" value="S_TKc"/>
    <property type="match status" value="1"/>
</dbReference>
<feature type="domain" description="Protein kinase" evidence="1">
    <location>
        <begin position="56"/>
        <end position="352"/>
    </location>
</feature>
<dbReference type="InterPro" id="IPR000719">
    <property type="entry name" value="Prot_kinase_dom"/>
</dbReference>
<keyword evidence="3" id="KW-1185">Reference proteome</keyword>
<dbReference type="SUPFAM" id="SSF56112">
    <property type="entry name" value="Protein kinase-like (PK-like)"/>
    <property type="match status" value="1"/>
</dbReference>
<dbReference type="GO" id="GO:0005524">
    <property type="term" value="F:ATP binding"/>
    <property type="evidence" value="ECO:0007669"/>
    <property type="project" value="InterPro"/>
</dbReference>